<dbReference type="Gene3D" id="3.30.1480.10">
    <property type="entry name" value="NusA, N-terminal domain"/>
    <property type="match status" value="1"/>
</dbReference>
<dbReference type="PROSITE" id="PS50126">
    <property type="entry name" value="S1"/>
    <property type="match status" value="1"/>
</dbReference>
<keyword evidence="4 7" id="KW-0694">RNA-binding</keyword>
<feature type="domain" description="S1 motif" evidence="9">
    <location>
        <begin position="115"/>
        <end position="180"/>
    </location>
</feature>
<dbReference type="InterPro" id="IPR036555">
    <property type="entry name" value="NusA_N_sf"/>
</dbReference>
<dbReference type="InterPro" id="IPR015946">
    <property type="entry name" value="KH_dom-like_a/b"/>
</dbReference>
<evidence type="ECO:0000256" key="6">
    <source>
        <dbReference type="ARBA" id="ARBA00023163"/>
    </source>
</evidence>
<keyword evidence="6 7" id="KW-0804">Transcription</keyword>
<evidence type="ECO:0000256" key="7">
    <source>
        <dbReference type="HAMAP-Rule" id="MF_00945"/>
    </source>
</evidence>
<dbReference type="FunFam" id="2.40.50.140:FF:000098">
    <property type="entry name" value="Transcription termination/antitermination protein NusA"/>
    <property type="match status" value="1"/>
</dbReference>
<dbReference type="PANTHER" id="PTHR22648:SF0">
    <property type="entry name" value="TRANSCRIPTION TERMINATION_ANTITERMINATION PROTEIN NUSA"/>
    <property type="match status" value="1"/>
</dbReference>
<dbReference type="Pfam" id="PF08529">
    <property type="entry name" value="NusA_N"/>
    <property type="match status" value="1"/>
</dbReference>
<dbReference type="CDD" id="cd02134">
    <property type="entry name" value="KH-II_NusA_rpt1"/>
    <property type="match status" value="1"/>
</dbReference>
<dbReference type="Gene3D" id="3.30.300.20">
    <property type="match status" value="2"/>
</dbReference>
<dbReference type="InterPro" id="IPR030842">
    <property type="entry name" value="TF_NusA_bacterial"/>
</dbReference>
<dbReference type="NCBIfam" id="TIGR01953">
    <property type="entry name" value="NusA"/>
    <property type="match status" value="1"/>
</dbReference>
<dbReference type="AlphaFoldDB" id="A0A380MVE0"/>
<name>A0A380MVE0_STRGR</name>
<keyword evidence="5 7" id="KW-0805">Transcription regulation</keyword>
<gene>
    <name evidence="7 10" type="primary">nusA</name>
    <name evidence="10" type="ORF">NCTC7807_01587</name>
</gene>
<dbReference type="Proteomes" id="UP000254150">
    <property type="component" value="Unassembled WGS sequence"/>
</dbReference>
<dbReference type="SUPFAM" id="SSF69705">
    <property type="entry name" value="Transcription factor NusA, N-terminal domain"/>
    <property type="match status" value="1"/>
</dbReference>
<dbReference type="SUPFAM" id="SSF50249">
    <property type="entry name" value="Nucleic acid-binding proteins"/>
    <property type="match status" value="1"/>
</dbReference>
<keyword evidence="3 7" id="KW-0889">Transcription antitermination</keyword>
<organism evidence="10 11">
    <name type="scientific">Streptomyces griseus</name>
    <dbReference type="NCBI Taxonomy" id="1911"/>
    <lineage>
        <taxon>Bacteria</taxon>
        <taxon>Bacillati</taxon>
        <taxon>Actinomycetota</taxon>
        <taxon>Actinomycetes</taxon>
        <taxon>Kitasatosporales</taxon>
        <taxon>Streptomycetaceae</taxon>
        <taxon>Streptomyces</taxon>
    </lineage>
</organism>
<dbReference type="Pfam" id="PF13184">
    <property type="entry name" value="KH_NusA_1st"/>
    <property type="match status" value="1"/>
</dbReference>
<dbReference type="CDD" id="cd04455">
    <property type="entry name" value="S1_NusA"/>
    <property type="match status" value="1"/>
</dbReference>
<dbReference type="GO" id="GO:0006353">
    <property type="term" value="P:DNA-templated transcription termination"/>
    <property type="evidence" value="ECO:0007669"/>
    <property type="project" value="UniProtKB-UniRule"/>
</dbReference>
<dbReference type="InterPro" id="IPR009019">
    <property type="entry name" value="KH_sf_prok-type"/>
</dbReference>
<dbReference type="GO" id="GO:0005829">
    <property type="term" value="C:cytosol"/>
    <property type="evidence" value="ECO:0007669"/>
    <property type="project" value="TreeGrafter"/>
</dbReference>
<dbReference type="InterPro" id="IPR025249">
    <property type="entry name" value="TF_NusA_KH_1st"/>
</dbReference>
<feature type="compositionally biased region" description="Basic and acidic residues" evidence="8">
    <location>
        <begin position="336"/>
        <end position="358"/>
    </location>
</feature>
<dbReference type="CDD" id="cd22529">
    <property type="entry name" value="KH-II_NusA_rpt2"/>
    <property type="match status" value="1"/>
</dbReference>
<comment type="similarity">
    <text evidence="7">Belongs to the NusA family.</text>
</comment>
<dbReference type="SUPFAM" id="SSF54814">
    <property type="entry name" value="Prokaryotic type KH domain (KH-domain type II)"/>
    <property type="match status" value="2"/>
</dbReference>
<comment type="subcellular location">
    <subcellularLocation>
        <location evidence="7">Cytoplasm</location>
    </subcellularLocation>
</comment>
<dbReference type="GO" id="GO:0003700">
    <property type="term" value="F:DNA-binding transcription factor activity"/>
    <property type="evidence" value="ECO:0007669"/>
    <property type="project" value="InterPro"/>
</dbReference>
<dbReference type="FunFam" id="3.30.300.20:FF:000002">
    <property type="entry name" value="Transcription termination/antitermination protein NusA"/>
    <property type="match status" value="1"/>
</dbReference>
<dbReference type="PROSITE" id="PS50084">
    <property type="entry name" value="KH_TYPE_1"/>
    <property type="match status" value="1"/>
</dbReference>
<comment type="function">
    <text evidence="7">Participates in both transcription termination and antitermination.</text>
</comment>
<dbReference type="GeneID" id="95072710"/>
<evidence type="ECO:0000256" key="3">
    <source>
        <dbReference type="ARBA" id="ARBA00022814"/>
    </source>
</evidence>
<sequence>MDIDMSALRGLVREKEISFDLLVEAIESALLIAYHRTEGSRRHARVLLDRETGHVTVWAKEDREDLEEGAEPREFDDTPSDFGRIAATTAKQVILQRLRDAQDDATLGEYAGREGDIVTGVVQQGRDPKNVLVDIGKLEAILPVQEQVPGEEYPHGARLRSYVVRVAKGVRGPSVTLSRTHPGLVKKLFALEVPEIADGSVEIAAIAREAGHRTKIAVRSTRSGLNAKGACIGPMGGRVRNVMAELNGEKIDIVDWSDDPADMVANALSPARVSKVEVVDHAARSARVTVPDYQLSLAIGKEGQNARLAARLTGWRIDIRPDTEQAGADEADEAGEADRADGRGENRDRRQEWSRERR</sequence>
<evidence type="ECO:0000256" key="1">
    <source>
        <dbReference type="ARBA" id="ARBA00022472"/>
    </source>
</evidence>
<keyword evidence="2 7" id="KW-0963">Cytoplasm</keyword>
<dbReference type="InterPro" id="IPR010213">
    <property type="entry name" value="TF_NusA"/>
</dbReference>
<comment type="subunit">
    <text evidence="7">Monomer. Binds directly to the core enzyme of the DNA-dependent RNA polymerase and to nascent RNA.</text>
</comment>
<keyword evidence="1 7" id="KW-0806">Transcription termination</keyword>
<accession>A0A380MVE0</accession>
<evidence type="ECO:0000256" key="2">
    <source>
        <dbReference type="ARBA" id="ARBA00022490"/>
    </source>
</evidence>
<dbReference type="InterPro" id="IPR012340">
    <property type="entry name" value="NA-bd_OB-fold"/>
</dbReference>
<dbReference type="RefSeq" id="WP_115068181.1">
    <property type="nucleotide sequence ID" value="NZ_UHID01000001.1"/>
</dbReference>
<dbReference type="InterPro" id="IPR004087">
    <property type="entry name" value="KH_dom"/>
</dbReference>
<feature type="region of interest" description="Disordered" evidence="8">
    <location>
        <begin position="319"/>
        <end position="358"/>
    </location>
</feature>
<dbReference type="SMART" id="SM00316">
    <property type="entry name" value="S1"/>
    <property type="match status" value="1"/>
</dbReference>
<evidence type="ECO:0000256" key="5">
    <source>
        <dbReference type="ARBA" id="ARBA00023015"/>
    </source>
</evidence>
<dbReference type="PANTHER" id="PTHR22648">
    <property type="entry name" value="TRANSCRIPTION TERMINATION FACTOR NUSA"/>
    <property type="match status" value="1"/>
</dbReference>
<dbReference type="EMBL" id="UHID01000001">
    <property type="protein sequence ID" value="SUO96525.1"/>
    <property type="molecule type" value="Genomic_DNA"/>
</dbReference>
<dbReference type="InterPro" id="IPR058582">
    <property type="entry name" value="KH_NusA_2nd"/>
</dbReference>
<dbReference type="GO" id="GO:0031564">
    <property type="term" value="P:transcription antitermination"/>
    <property type="evidence" value="ECO:0007669"/>
    <property type="project" value="UniProtKB-UniRule"/>
</dbReference>
<evidence type="ECO:0000259" key="9">
    <source>
        <dbReference type="PROSITE" id="PS50126"/>
    </source>
</evidence>
<dbReference type="HAMAP" id="MF_00945_B">
    <property type="entry name" value="NusA_B"/>
    <property type="match status" value="1"/>
</dbReference>
<dbReference type="GO" id="GO:0003723">
    <property type="term" value="F:RNA binding"/>
    <property type="evidence" value="ECO:0007669"/>
    <property type="project" value="UniProtKB-UniRule"/>
</dbReference>
<dbReference type="SMART" id="SM00322">
    <property type="entry name" value="KH"/>
    <property type="match status" value="2"/>
</dbReference>
<dbReference type="InterPro" id="IPR013735">
    <property type="entry name" value="TF_NusA_N"/>
</dbReference>
<evidence type="ECO:0000256" key="4">
    <source>
        <dbReference type="ARBA" id="ARBA00022884"/>
    </source>
</evidence>
<evidence type="ECO:0000313" key="11">
    <source>
        <dbReference type="Proteomes" id="UP000254150"/>
    </source>
</evidence>
<dbReference type="InterPro" id="IPR003029">
    <property type="entry name" value="S1_domain"/>
</dbReference>
<evidence type="ECO:0000256" key="8">
    <source>
        <dbReference type="SAM" id="MobiDB-lite"/>
    </source>
</evidence>
<dbReference type="Pfam" id="PF26594">
    <property type="entry name" value="KH_NusA_2nd"/>
    <property type="match status" value="1"/>
</dbReference>
<dbReference type="Gene3D" id="2.40.50.140">
    <property type="entry name" value="Nucleic acid-binding proteins"/>
    <property type="match status" value="1"/>
</dbReference>
<evidence type="ECO:0000313" key="10">
    <source>
        <dbReference type="EMBL" id="SUO96525.1"/>
    </source>
</evidence>
<reference evidence="10 11" key="1">
    <citation type="submission" date="2018-06" db="EMBL/GenBank/DDBJ databases">
        <authorList>
            <consortium name="Pathogen Informatics"/>
            <person name="Doyle S."/>
        </authorList>
    </citation>
    <scope>NUCLEOTIDE SEQUENCE [LARGE SCALE GENOMIC DNA]</scope>
    <source>
        <strain evidence="10 11">NCTC7807</strain>
    </source>
</reference>
<proteinExistence type="inferred from homology"/>
<protein>
    <recommendedName>
        <fullName evidence="7">Transcription termination/antitermination protein NusA</fullName>
    </recommendedName>
</protein>
<dbReference type="FunFam" id="3.30.300.20:FF:000005">
    <property type="entry name" value="Transcription termination/antitermination protein NusA"/>
    <property type="match status" value="1"/>
</dbReference>